<evidence type="ECO:0000313" key="5">
    <source>
        <dbReference type="Proteomes" id="UP000001861"/>
    </source>
</evidence>
<evidence type="ECO:0000256" key="3">
    <source>
        <dbReference type="PROSITE-ProRule" id="PRU00339"/>
    </source>
</evidence>
<evidence type="ECO:0000256" key="2">
    <source>
        <dbReference type="ARBA" id="ARBA00022803"/>
    </source>
</evidence>
<dbReference type="InterPro" id="IPR019734">
    <property type="entry name" value="TPR_rpt"/>
</dbReference>
<dbReference type="PANTHER" id="PTHR45831:SF2">
    <property type="entry name" value="LD24721P"/>
    <property type="match status" value="1"/>
</dbReference>
<organism evidence="4 5">
    <name type="scientific">Coprinopsis cinerea (strain Okayama-7 / 130 / ATCC MYA-4618 / FGSC 9003)</name>
    <name type="common">Inky cap fungus</name>
    <name type="synonym">Hormographiella aspergillata</name>
    <dbReference type="NCBI Taxonomy" id="240176"/>
    <lineage>
        <taxon>Eukaryota</taxon>
        <taxon>Fungi</taxon>
        <taxon>Dikarya</taxon>
        <taxon>Basidiomycota</taxon>
        <taxon>Agaricomycotina</taxon>
        <taxon>Agaricomycetes</taxon>
        <taxon>Agaricomycetidae</taxon>
        <taxon>Agaricales</taxon>
        <taxon>Agaricineae</taxon>
        <taxon>Psathyrellaceae</taxon>
        <taxon>Coprinopsis</taxon>
    </lineage>
</organism>
<name>A8N3D6_COPC7</name>
<evidence type="ECO:0000256" key="1">
    <source>
        <dbReference type="ARBA" id="ARBA00022737"/>
    </source>
</evidence>
<dbReference type="RefSeq" id="XP_001829381.2">
    <property type="nucleotide sequence ID" value="XM_001829329.2"/>
</dbReference>
<dbReference type="AlphaFoldDB" id="A8N3D6"/>
<dbReference type="eggNOG" id="KOG0553">
    <property type="taxonomic scope" value="Eukaryota"/>
</dbReference>
<dbReference type="SUPFAM" id="SSF48452">
    <property type="entry name" value="TPR-like"/>
    <property type="match status" value="1"/>
</dbReference>
<gene>
    <name evidence="4" type="ORF">CC1G_00560</name>
</gene>
<dbReference type="InterPro" id="IPR047150">
    <property type="entry name" value="SGT"/>
</dbReference>
<accession>A8N3D6</accession>
<dbReference type="GO" id="GO:0072380">
    <property type="term" value="C:TRC complex"/>
    <property type="evidence" value="ECO:0007669"/>
    <property type="project" value="TreeGrafter"/>
</dbReference>
<dbReference type="GO" id="GO:0060090">
    <property type="term" value="F:molecular adaptor activity"/>
    <property type="evidence" value="ECO:0007669"/>
    <property type="project" value="TreeGrafter"/>
</dbReference>
<dbReference type="GeneID" id="6005810"/>
<keyword evidence="1" id="KW-0677">Repeat</keyword>
<dbReference type="PROSITE" id="PS50005">
    <property type="entry name" value="TPR"/>
    <property type="match status" value="1"/>
</dbReference>
<dbReference type="STRING" id="240176.A8N3D6"/>
<feature type="repeat" description="TPR" evidence="3">
    <location>
        <begin position="13"/>
        <end position="46"/>
    </location>
</feature>
<dbReference type="PANTHER" id="PTHR45831">
    <property type="entry name" value="LD24721P"/>
    <property type="match status" value="1"/>
</dbReference>
<dbReference type="SMART" id="SM00028">
    <property type="entry name" value="TPR"/>
    <property type="match status" value="3"/>
</dbReference>
<keyword evidence="5" id="KW-1185">Reference proteome</keyword>
<protein>
    <submittedName>
        <fullName evidence="4">Uncharacterized protein</fullName>
    </submittedName>
</protein>
<proteinExistence type="predicted"/>
<dbReference type="KEGG" id="cci:CC1G_00560"/>
<reference evidence="4 5" key="1">
    <citation type="journal article" date="2010" name="Proc. Natl. Acad. Sci. U.S.A.">
        <title>Insights into evolution of multicellular fungi from the assembled chromosomes of the mushroom Coprinopsis cinerea (Coprinus cinereus).</title>
        <authorList>
            <person name="Stajich J.E."/>
            <person name="Wilke S.K."/>
            <person name="Ahren D."/>
            <person name="Au C.H."/>
            <person name="Birren B.W."/>
            <person name="Borodovsky M."/>
            <person name="Burns C."/>
            <person name="Canback B."/>
            <person name="Casselton L.A."/>
            <person name="Cheng C.K."/>
            <person name="Deng J."/>
            <person name="Dietrich F.S."/>
            <person name="Fargo D.C."/>
            <person name="Farman M.L."/>
            <person name="Gathman A.C."/>
            <person name="Goldberg J."/>
            <person name="Guigo R."/>
            <person name="Hoegger P.J."/>
            <person name="Hooker J.B."/>
            <person name="Huggins A."/>
            <person name="James T.Y."/>
            <person name="Kamada T."/>
            <person name="Kilaru S."/>
            <person name="Kodira C."/>
            <person name="Kues U."/>
            <person name="Kupfer D."/>
            <person name="Kwan H.S."/>
            <person name="Lomsadze A."/>
            <person name="Li W."/>
            <person name="Lilly W.W."/>
            <person name="Ma L.J."/>
            <person name="Mackey A.J."/>
            <person name="Manning G."/>
            <person name="Martin F."/>
            <person name="Muraguchi H."/>
            <person name="Natvig D.O."/>
            <person name="Palmerini H."/>
            <person name="Ramesh M.A."/>
            <person name="Rehmeyer C.J."/>
            <person name="Roe B.A."/>
            <person name="Shenoy N."/>
            <person name="Stanke M."/>
            <person name="Ter-Hovhannisyan V."/>
            <person name="Tunlid A."/>
            <person name="Velagapudi R."/>
            <person name="Vision T.J."/>
            <person name="Zeng Q."/>
            <person name="Zolan M.E."/>
            <person name="Pukkila P.J."/>
        </authorList>
    </citation>
    <scope>NUCLEOTIDE SEQUENCE [LARGE SCALE GENOMIC DNA]</scope>
    <source>
        <strain evidence="5">Okayama-7 / 130 / ATCC MYA-4618 / FGSC 9003</strain>
    </source>
</reference>
<dbReference type="GO" id="GO:0006620">
    <property type="term" value="P:post-translational protein targeting to endoplasmic reticulum membrane"/>
    <property type="evidence" value="ECO:0007669"/>
    <property type="project" value="TreeGrafter"/>
</dbReference>
<dbReference type="Pfam" id="PF13432">
    <property type="entry name" value="TPR_16"/>
    <property type="match status" value="1"/>
</dbReference>
<dbReference type="OrthoDB" id="2423701at2759"/>
<dbReference type="Proteomes" id="UP000001861">
    <property type="component" value="Unassembled WGS sequence"/>
</dbReference>
<dbReference type="GO" id="GO:0016020">
    <property type="term" value="C:membrane"/>
    <property type="evidence" value="ECO:0007669"/>
    <property type="project" value="TreeGrafter"/>
</dbReference>
<comment type="caution">
    <text evidence="4">The sequence shown here is derived from an EMBL/GenBank/DDBJ whole genome shotgun (WGS) entry which is preliminary data.</text>
</comment>
<dbReference type="HOGENOM" id="CLU_037233_0_0_1"/>
<dbReference type="InterPro" id="IPR011990">
    <property type="entry name" value="TPR-like_helical_dom_sf"/>
</dbReference>
<dbReference type="Gene3D" id="1.25.40.10">
    <property type="entry name" value="Tetratricopeptide repeat domain"/>
    <property type="match status" value="1"/>
</dbReference>
<dbReference type="OMA" id="AWYSFFV"/>
<dbReference type="InParanoid" id="A8N3D6"/>
<evidence type="ECO:0000313" key="4">
    <source>
        <dbReference type="EMBL" id="EAU92341.2"/>
    </source>
</evidence>
<dbReference type="VEuPathDB" id="FungiDB:CC1G_00560"/>
<keyword evidence="2 3" id="KW-0802">TPR repeat</keyword>
<dbReference type="EMBL" id="AACS02000001">
    <property type="protein sequence ID" value="EAU92341.2"/>
    <property type="molecule type" value="Genomic_DNA"/>
</dbReference>
<sequence length="557" mass="62700">MAEQTGDDLAQVVEKLKAQGNEHYKNGKHDEAIDYYTEAIEKQPNAILYANRAAAYLGLKRYTDAASDCEKAVKLDPTYAKAWGRLGTAAHALCEWPRCLTAWNKAIECLPSDAALTPAQKAMKVQFEDGLKKSKTASVTKPSTSAFALPEKNVGATPFGRALALHEELKARGKMSSAFALVTAYEEWVEGIKKVNNLQKVTVPGKGPMMRVEHALEPLTNALLSDVRAFHVTDPNWIQKCEDQCKAENLSKGGWAHRSDSVDHIKEDIVKTVAEKGWDHARHAIAITVRVWIFLAFLRTSIVHQREFAHDFFTRALEICQWGRIRWPNVPSKTRGTVFERTFIRGIKRLRLLNMFEEFVEKDGPFTPEELKNCAEDILEDVDGDPPSEEFKSHSAAAFASFWTYPKGTALSVLGWMCREMARNVSDDKHRDTFREQAFVYYYTAAGHYAEDDEQHVQFLRVSLDCLFEVKAPLKATLPIVDKIREAVPGVLKIWEMGSIGSHLAAWNTELEEFRRAQTEAIAEGRGTLDTVATLTPTQITAQFDDPRFRPVELQAI</sequence>